<dbReference type="InterPro" id="IPR003838">
    <property type="entry name" value="ABC3_permease_C"/>
</dbReference>
<dbReference type="GO" id="GO:0022857">
    <property type="term" value="F:transmembrane transporter activity"/>
    <property type="evidence" value="ECO:0007669"/>
    <property type="project" value="TreeGrafter"/>
</dbReference>
<sequence length="458" mass="50631">MYILKNAFQNLYRNAGRNLLAAGIFLVVITMSCVALVVYNDADAIAKQYKDRLSTEVLLNVDERKVSEAWEKDETFRRPELTDELIQKMAASKYLKKAVYSVQMEAVADDLKYTTPIDDQDIEIQRAGEDPAKTRIPQYTLSGFEDVSQAKPFLEGQAELLEGGAFPTADNECLISDTLAEKNGLKPGDTFRAKSIYYTDKQGNPLEEMTLKVSGIYHREYSEGETDSGYEIFTRYKLLIDPRYTYEPVFFTDFFLKNPKDLDAFARETYAAGLSQYYSLSTDTVAYDAFVKPIEQMCVIAMIFLWVVLVLGGAILLILSSLVVRERKYEIGVLRSMGMKKSKVAVQLVLESALIMAVCLILGIALGSLLAQPVTDMLLADQMSQAMSGPSLAGSMGGASFNGLATDNSPITHISAALSFTTIMELTGIALILTAIAGAVSAACAMKYEPMRILRQRN</sequence>
<feature type="transmembrane region" description="Helical" evidence="6">
    <location>
        <begin position="345"/>
        <end position="371"/>
    </location>
</feature>
<organism evidence="8 9">
    <name type="scientific">Blautia producta</name>
    <dbReference type="NCBI Taxonomy" id="33035"/>
    <lineage>
        <taxon>Bacteria</taxon>
        <taxon>Bacillati</taxon>
        <taxon>Bacillota</taxon>
        <taxon>Clostridia</taxon>
        <taxon>Lachnospirales</taxon>
        <taxon>Lachnospiraceae</taxon>
        <taxon>Blautia</taxon>
    </lineage>
</organism>
<accession>A0A4V0Z7C0</accession>
<dbReference type="InterPro" id="IPR050250">
    <property type="entry name" value="Macrolide_Exporter_MacB"/>
</dbReference>
<feature type="transmembrane region" description="Helical" evidence="6">
    <location>
        <begin position="428"/>
        <end position="448"/>
    </location>
</feature>
<dbReference type="PROSITE" id="PS51257">
    <property type="entry name" value="PROKAR_LIPOPROTEIN"/>
    <property type="match status" value="1"/>
</dbReference>
<keyword evidence="3 6" id="KW-0812">Transmembrane</keyword>
<reference evidence="8 9" key="1">
    <citation type="submission" date="2019-01" db="EMBL/GenBank/DDBJ databases">
        <title>PMF-metabolizing Aryl O-demethylase.</title>
        <authorList>
            <person name="Kim M."/>
        </authorList>
    </citation>
    <scope>NUCLEOTIDE SEQUENCE [LARGE SCALE GENOMIC DNA]</scope>
    <source>
        <strain evidence="8 9">PMF1</strain>
    </source>
</reference>
<evidence type="ECO:0000313" key="8">
    <source>
        <dbReference type="EMBL" id="QBE96268.1"/>
    </source>
</evidence>
<protein>
    <recommendedName>
        <fullName evidence="7">ABC3 transporter permease C-terminal domain-containing protein</fullName>
    </recommendedName>
</protein>
<feature type="domain" description="ABC3 transporter permease C-terminal" evidence="7">
    <location>
        <begin position="302"/>
        <end position="442"/>
    </location>
</feature>
<dbReference type="Proteomes" id="UP000289794">
    <property type="component" value="Chromosome"/>
</dbReference>
<evidence type="ECO:0000256" key="4">
    <source>
        <dbReference type="ARBA" id="ARBA00022989"/>
    </source>
</evidence>
<dbReference type="Pfam" id="PF02687">
    <property type="entry name" value="FtsX"/>
    <property type="match status" value="1"/>
</dbReference>
<evidence type="ECO:0000256" key="5">
    <source>
        <dbReference type="ARBA" id="ARBA00023136"/>
    </source>
</evidence>
<evidence type="ECO:0000256" key="2">
    <source>
        <dbReference type="ARBA" id="ARBA00022475"/>
    </source>
</evidence>
<keyword evidence="4 6" id="KW-1133">Transmembrane helix</keyword>
<gene>
    <name evidence="8" type="ORF">PMF13cell1_01812</name>
</gene>
<dbReference type="PANTHER" id="PTHR30572">
    <property type="entry name" value="MEMBRANE COMPONENT OF TRANSPORTER-RELATED"/>
    <property type="match status" value="1"/>
</dbReference>
<dbReference type="GO" id="GO:0005886">
    <property type="term" value="C:plasma membrane"/>
    <property type="evidence" value="ECO:0007669"/>
    <property type="project" value="UniProtKB-SubCell"/>
</dbReference>
<proteinExistence type="predicted"/>
<dbReference type="RefSeq" id="WP_130180526.1">
    <property type="nucleotide sequence ID" value="NZ_CP035945.1"/>
</dbReference>
<feature type="transmembrane region" description="Helical" evidence="6">
    <location>
        <begin position="299"/>
        <end position="324"/>
    </location>
</feature>
<evidence type="ECO:0000256" key="1">
    <source>
        <dbReference type="ARBA" id="ARBA00004651"/>
    </source>
</evidence>
<evidence type="ECO:0000256" key="6">
    <source>
        <dbReference type="SAM" id="Phobius"/>
    </source>
</evidence>
<name>A0A4V0Z7C0_9FIRM</name>
<comment type="subcellular location">
    <subcellularLocation>
        <location evidence="1">Cell membrane</location>
        <topology evidence="1">Multi-pass membrane protein</topology>
    </subcellularLocation>
</comment>
<evidence type="ECO:0000259" key="7">
    <source>
        <dbReference type="Pfam" id="PF02687"/>
    </source>
</evidence>
<feature type="transmembrane region" description="Helical" evidence="6">
    <location>
        <begin position="20"/>
        <end position="39"/>
    </location>
</feature>
<keyword evidence="5 6" id="KW-0472">Membrane</keyword>
<evidence type="ECO:0000313" key="9">
    <source>
        <dbReference type="Proteomes" id="UP000289794"/>
    </source>
</evidence>
<evidence type="ECO:0000256" key="3">
    <source>
        <dbReference type="ARBA" id="ARBA00022692"/>
    </source>
</evidence>
<dbReference type="AlphaFoldDB" id="A0A4V0Z7C0"/>
<keyword evidence="2" id="KW-1003">Cell membrane</keyword>
<dbReference type="EMBL" id="CP035945">
    <property type="protein sequence ID" value="QBE96268.1"/>
    <property type="molecule type" value="Genomic_DNA"/>
</dbReference>
<dbReference type="PANTHER" id="PTHR30572:SF9">
    <property type="entry name" value="ABC TRANSPORTER PERMEASE PROTEIN"/>
    <property type="match status" value="1"/>
</dbReference>
<dbReference type="KEGG" id="bpro:PMF13cell1_01812"/>